<evidence type="ECO:0000256" key="10">
    <source>
        <dbReference type="SAM" id="Phobius"/>
    </source>
</evidence>
<evidence type="ECO:0000256" key="2">
    <source>
        <dbReference type="ARBA" id="ARBA00022448"/>
    </source>
</evidence>
<keyword evidence="5 8" id="KW-0406">Ion transport</keyword>
<keyword evidence="3 8" id="KW-0812">Transmembrane</keyword>
<feature type="domain" description="Potassium channel" evidence="11">
    <location>
        <begin position="140"/>
        <end position="201"/>
    </location>
</feature>
<evidence type="ECO:0000256" key="3">
    <source>
        <dbReference type="ARBA" id="ARBA00022692"/>
    </source>
</evidence>
<reference evidence="12" key="1">
    <citation type="submission" date="2023-01" db="EMBL/GenBank/DDBJ databases">
        <title>Metagenome sequencing of chrysophaentin producing Chrysophaeum taylorii.</title>
        <authorList>
            <person name="Davison J."/>
            <person name="Bewley C."/>
        </authorList>
    </citation>
    <scope>NUCLEOTIDE SEQUENCE</scope>
    <source>
        <strain evidence="12">NIES-1699</strain>
    </source>
</reference>
<evidence type="ECO:0000256" key="6">
    <source>
        <dbReference type="ARBA" id="ARBA00023136"/>
    </source>
</evidence>
<dbReference type="GO" id="GO:0005886">
    <property type="term" value="C:plasma membrane"/>
    <property type="evidence" value="ECO:0007669"/>
    <property type="project" value="TreeGrafter"/>
</dbReference>
<feature type="transmembrane region" description="Helical" evidence="10">
    <location>
        <begin position="127"/>
        <end position="147"/>
    </location>
</feature>
<evidence type="ECO:0000259" key="11">
    <source>
        <dbReference type="Pfam" id="PF07885"/>
    </source>
</evidence>
<keyword evidence="7 8" id="KW-0407">Ion channel</keyword>
<keyword evidence="2 8" id="KW-0813">Transport</keyword>
<comment type="similarity">
    <text evidence="8">Belongs to the two pore domain potassium channel (TC 1.A.1.8) family.</text>
</comment>
<keyword evidence="6 10" id="KW-0472">Membrane</keyword>
<feature type="transmembrane region" description="Helical" evidence="10">
    <location>
        <begin position="180"/>
        <end position="204"/>
    </location>
</feature>
<feature type="transmembrane region" description="Helical" evidence="10">
    <location>
        <begin position="7"/>
        <end position="25"/>
    </location>
</feature>
<evidence type="ECO:0000256" key="1">
    <source>
        <dbReference type="ARBA" id="ARBA00004141"/>
    </source>
</evidence>
<evidence type="ECO:0000313" key="13">
    <source>
        <dbReference type="Proteomes" id="UP001230188"/>
    </source>
</evidence>
<dbReference type="InterPro" id="IPR003280">
    <property type="entry name" value="2pore_dom_K_chnl"/>
</dbReference>
<evidence type="ECO:0000313" key="12">
    <source>
        <dbReference type="EMBL" id="KAJ8607931.1"/>
    </source>
</evidence>
<evidence type="ECO:0000256" key="4">
    <source>
        <dbReference type="ARBA" id="ARBA00022989"/>
    </source>
</evidence>
<dbReference type="Pfam" id="PF07885">
    <property type="entry name" value="Ion_trans_2"/>
    <property type="match status" value="2"/>
</dbReference>
<evidence type="ECO:0000256" key="8">
    <source>
        <dbReference type="RuleBase" id="RU003857"/>
    </source>
</evidence>
<comment type="caution">
    <text evidence="12">The sequence shown here is derived from an EMBL/GenBank/DDBJ whole genome shotgun (WGS) entry which is preliminary data.</text>
</comment>
<keyword evidence="4 10" id="KW-1133">Transmembrane helix</keyword>
<accession>A0AAD7UIA6</accession>
<dbReference type="Proteomes" id="UP001230188">
    <property type="component" value="Unassembled WGS sequence"/>
</dbReference>
<comment type="subcellular location">
    <subcellularLocation>
        <location evidence="1">Membrane</location>
        <topology evidence="1">Multi-pass membrane protein</topology>
    </subcellularLocation>
</comment>
<evidence type="ECO:0000256" key="9">
    <source>
        <dbReference type="SAM" id="MobiDB-lite"/>
    </source>
</evidence>
<sequence length="394" mass="44002">MKEFCEDVLLITAYYISCCTFFYAVEDWTFTDAVYFLTTTVTTVGYGDIAPATKLGKVATCPMIVVGIISIFSKLSKYATYMQQWINEHHVNLFARVGIKLVNVEALPIETYSPEQVNAMINYPRRYLLKLAPTLLLIGLMFAYGSIDMGYTVVESIYFTVVTVTTVGYGDLHPTSNRQKLFFCTASLVLVVVVANTISEILVVRTRRKVREGRFALPDLEELMLQKVYSAPEISAPELTESDYIVDALLKGKLVDSEVLLAIRRIFHWTAKGGDDDHSDISTEDLFHFLQHRHFDSQERPEGTKTTAVAPAVIDAPLEGISYEEWFASIWEPKARRARIDGAKAKLMHRDITSKSAAVLAAIVNTRAAAAPDGAFSQHEISEARTVDSTTPTR</sequence>
<dbReference type="GO" id="GO:0015271">
    <property type="term" value="F:outward rectifier potassium channel activity"/>
    <property type="evidence" value="ECO:0007669"/>
    <property type="project" value="TreeGrafter"/>
</dbReference>
<organism evidence="12 13">
    <name type="scientific">Chrysophaeum taylorii</name>
    <dbReference type="NCBI Taxonomy" id="2483200"/>
    <lineage>
        <taxon>Eukaryota</taxon>
        <taxon>Sar</taxon>
        <taxon>Stramenopiles</taxon>
        <taxon>Ochrophyta</taxon>
        <taxon>Pelagophyceae</taxon>
        <taxon>Pelagomonadales</taxon>
        <taxon>Pelagomonadaceae</taxon>
        <taxon>Chrysophaeum</taxon>
    </lineage>
</organism>
<dbReference type="Gene3D" id="1.10.287.70">
    <property type="match status" value="2"/>
</dbReference>
<dbReference type="SUPFAM" id="SSF81324">
    <property type="entry name" value="Voltage-gated potassium channels"/>
    <property type="match status" value="2"/>
</dbReference>
<dbReference type="EMBL" id="JAQMWT010000188">
    <property type="protein sequence ID" value="KAJ8607931.1"/>
    <property type="molecule type" value="Genomic_DNA"/>
</dbReference>
<name>A0AAD7UIA6_9STRA</name>
<feature type="region of interest" description="Disordered" evidence="9">
    <location>
        <begin position="375"/>
        <end position="394"/>
    </location>
</feature>
<dbReference type="InterPro" id="IPR013099">
    <property type="entry name" value="K_chnl_dom"/>
</dbReference>
<protein>
    <recommendedName>
        <fullName evidence="11">Potassium channel domain-containing protein</fullName>
    </recommendedName>
</protein>
<dbReference type="PANTHER" id="PTHR11003:SF291">
    <property type="entry name" value="IP11374P"/>
    <property type="match status" value="1"/>
</dbReference>
<dbReference type="GO" id="GO:0030322">
    <property type="term" value="P:stabilization of membrane potential"/>
    <property type="evidence" value="ECO:0007669"/>
    <property type="project" value="TreeGrafter"/>
</dbReference>
<feature type="transmembrane region" description="Helical" evidence="10">
    <location>
        <begin position="55"/>
        <end position="73"/>
    </location>
</feature>
<proteinExistence type="inferred from homology"/>
<gene>
    <name evidence="12" type="ORF">CTAYLR_009106</name>
</gene>
<keyword evidence="13" id="KW-1185">Reference proteome</keyword>
<dbReference type="GO" id="GO:0022841">
    <property type="term" value="F:potassium ion leak channel activity"/>
    <property type="evidence" value="ECO:0007669"/>
    <property type="project" value="TreeGrafter"/>
</dbReference>
<dbReference type="PANTHER" id="PTHR11003">
    <property type="entry name" value="POTASSIUM CHANNEL, SUBFAMILY K"/>
    <property type="match status" value="1"/>
</dbReference>
<dbReference type="PRINTS" id="PR01333">
    <property type="entry name" value="2POREKCHANEL"/>
</dbReference>
<evidence type="ECO:0000256" key="7">
    <source>
        <dbReference type="ARBA" id="ARBA00023303"/>
    </source>
</evidence>
<dbReference type="AlphaFoldDB" id="A0AAD7UIA6"/>
<feature type="domain" description="Potassium channel" evidence="11">
    <location>
        <begin position="11"/>
        <end position="83"/>
    </location>
</feature>
<evidence type="ECO:0000256" key="5">
    <source>
        <dbReference type="ARBA" id="ARBA00023065"/>
    </source>
</evidence>